<feature type="transmembrane region" description="Helical" evidence="2">
    <location>
        <begin position="32"/>
        <end position="51"/>
    </location>
</feature>
<reference evidence="3 4" key="1">
    <citation type="submission" date="2023-09" db="EMBL/GenBank/DDBJ databases">
        <title>Pangenome analysis of Batrachochytrium dendrobatidis and related Chytrids.</title>
        <authorList>
            <person name="Yacoub M.N."/>
            <person name="Stajich J.E."/>
            <person name="James T.Y."/>
        </authorList>
    </citation>
    <scope>NUCLEOTIDE SEQUENCE [LARGE SCALE GENOMIC DNA]</scope>
    <source>
        <strain evidence="3 4">JEL0888</strain>
    </source>
</reference>
<feature type="transmembrane region" description="Helical" evidence="2">
    <location>
        <begin position="176"/>
        <end position="197"/>
    </location>
</feature>
<keyword evidence="2" id="KW-0812">Transmembrane</keyword>
<feature type="transmembrane region" description="Helical" evidence="2">
    <location>
        <begin position="134"/>
        <end position="156"/>
    </location>
</feature>
<protein>
    <recommendedName>
        <fullName evidence="5">Transmembrane protein</fullName>
    </recommendedName>
</protein>
<dbReference type="PROSITE" id="PS51257">
    <property type="entry name" value="PROKAR_LIPOPROTEIN"/>
    <property type="match status" value="1"/>
</dbReference>
<evidence type="ECO:0000313" key="3">
    <source>
        <dbReference type="EMBL" id="KAL2920362.1"/>
    </source>
</evidence>
<evidence type="ECO:0000313" key="4">
    <source>
        <dbReference type="Proteomes" id="UP001527925"/>
    </source>
</evidence>
<name>A0ABR4NLE7_9FUNG</name>
<feature type="region of interest" description="Disordered" evidence="1">
    <location>
        <begin position="238"/>
        <end position="276"/>
    </location>
</feature>
<evidence type="ECO:0000256" key="1">
    <source>
        <dbReference type="SAM" id="MobiDB-lite"/>
    </source>
</evidence>
<evidence type="ECO:0000256" key="2">
    <source>
        <dbReference type="SAM" id="Phobius"/>
    </source>
</evidence>
<keyword evidence="4" id="KW-1185">Reference proteome</keyword>
<feature type="compositionally biased region" description="Polar residues" evidence="1">
    <location>
        <begin position="243"/>
        <end position="257"/>
    </location>
</feature>
<dbReference type="EMBL" id="JADGIZ020000001">
    <property type="protein sequence ID" value="KAL2920362.1"/>
    <property type="molecule type" value="Genomic_DNA"/>
</dbReference>
<dbReference type="Proteomes" id="UP001527925">
    <property type="component" value="Unassembled WGS sequence"/>
</dbReference>
<accession>A0ABR4NLE7</accession>
<gene>
    <name evidence="3" type="ORF">HK105_200435</name>
</gene>
<keyword evidence="2" id="KW-1133">Transmembrane helix</keyword>
<keyword evidence="2" id="KW-0472">Membrane</keyword>
<organism evidence="3 4">
    <name type="scientific">Polyrhizophydium stewartii</name>
    <dbReference type="NCBI Taxonomy" id="2732419"/>
    <lineage>
        <taxon>Eukaryota</taxon>
        <taxon>Fungi</taxon>
        <taxon>Fungi incertae sedis</taxon>
        <taxon>Chytridiomycota</taxon>
        <taxon>Chytridiomycota incertae sedis</taxon>
        <taxon>Chytridiomycetes</taxon>
        <taxon>Rhizophydiales</taxon>
        <taxon>Rhizophydiales incertae sedis</taxon>
        <taxon>Polyrhizophydium</taxon>
    </lineage>
</organism>
<comment type="caution">
    <text evidence="3">The sequence shown here is derived from an EMBL/GenBank/DDBJ whole genome shotgun (WGS) entry which is preliminary data.</text>
</comment>
<sequence length="276" mass="29786">MDTRVVVLIALSAVSCLGAARFLYRSGSLPNMLYGVCVRIACALIPLYLALTIAATVIEEYDLVAALSQLVSVALTGTFFIAELEMLHLLLPEYGIASATIVVRLQIASAVVALLVTIPIFVVAANRKLNKLKIASGAIVAWMAIVAIYDVAQQILMLHNVLSKLKNPPAWFRPRFVVMTSACIICIIAGIAIEMLLSNIHIMWSSIASTTVCGFTLLSAEAMSLLRELIKSPTVGVRKPKSEQLSSISESQPSVKTSKAMHSITSTAQDERTREI</sequence>
<evidence type="ECO:0008006" key="5">
    <source>
        <dbReference type="Google" id="ProtNLM"/>
    </source>
</evidence>
<feature type="transmembrane region" description="Helical" evidence="2">
    <location>
        <begin position="63"/>
        <end position="82"/>
    </location>
</feature>
<proteinExistence type="predicted"/>
<feature type="transmembrane region" description="Helical" evidence="2">
    <location>
        <begin position="94"/>
        <end position="122"/>
    </location>
</feature>